<organism evidence="12">
    <name type="scientific">freshwater metagenome</name>
    <dbReference type="NCBI Taxonomy" id="449393"/>
    <lineage>
        <taxon>unclassified sequences</taxon>
        <taxon>metagenomes</taxon>
        <taxon>ecological metagenomes</taxon>
    </lineage>
</organism>
<dbReference type="PANTHER" id="PTHR21015:SF22">
    <property type="entry name" value="GLYCOSYLTRANSFERASE"/>
    <property type="match status" value="1"/>
</dbReference>
<dbReference type="EMBL" id="CAEZST010000001">
    <property type="protein sequence ID" value="CAB4537542.1"/>
    <property type="molecule type" value="Genomic_DNA"/>
</dbReference>
<keyword evidence="4" id="KW-0808">Transferase</keyword>
<dbReference type="Pfam" id="PF04101">
    <property type="entry name" value="Glyco_tran_28_C"/>
    <property type="match status" value="1"/>
</dbReference>
<evidence type="ECO:0000256" key="8">
    <source>
        <dbReference type="ARBA" id="ARBA00023306"/>
    </source>
</evidence>
<keyword evidence="8" id="KW-0131">Cell cycle</keyword>
<dbReference type="NCBIfam" id="TIGR01133">
    <property type="entry name" value="murG"/>
    <property type="match status" value="1"/>
</dbReference>
<sequence length="353" mass="37450">MRFLLAGGGTAGHVNPLLALAENLRAAGHEVIALGTKQGLETRLVPQRGFELLTIARLPLPRKLSPEALVFPIKLLLATAKVFQILKNRKIDAVVGFGGYASSPAYLAGAVARLPIVVHEANARAGFANRLGAKLTKHVAVCFPNTNLSHSKLVGMPLRKEFTRASQINQQQARVELGLDPSLPTLLVTGGSQGAKRINETIEESREDLARAGIQVLHIVGPTAGLNEISEPGYKRIIYCDAMEAAIAASDFAVSRAGASTVSEFAACGLPALYVPYPVGNGEQRYNVEQLLAAGGGLLIDDSDLTAGYIQQTVIPILSSKSRLSDMSKAARSVAILDGTEQLQEMLMNAVNT</sequence>
<keyword evidence="9" id="KW-0961">Cell wall biogenesis/degradation</keyword>
<evidence type="ECO:0000259" key="10">
    <source>
        <dbReference type="Pfam" id="PF03033"/>
    </source>
</evidence>
<dbReference type="InterPro" id="IPR004276">
    <property type="entry name" value="GlycoTrans_28_N"/>
</dbReference>
<keyword evidence="2" id="KW-0132">Cell division</keyword>
<dbReference type="EMBL" id="CAEZTO010000002">
    <property type="protein sequence ID" value="CAB4564392.1"/>
    <property type="molecule type" value="Genomic_DNA"/>
</dbReference>
<dbReference type="GO" id="GO:0071555">
    <property type="term" value="P:cell wall organization"/>
    <property type="evidence" value="ECO:0007669"/>
    <property type="project" value="UniProtKB-KW"/>
</dbReference>
<dbReference type="HAMAP" id="MF_00033">
    <property type="entry name" value="MurG"/>
    <property type="match status" value="1"/>
</dbReference>
<protein>
    <submittedName>
        <fullName evidence="12">Unannotated protein</fullName>
    </submittedName>
</protein>
<evidence type="ECO:0000256" key="4">
    <source>
        <dbReference type="ARBA" id="ARBA00022679"/>
    </source>
</evidence>
<dbReference type="AlphaFoldDB" id="A0A6J6BEZ9"/>
<keyword evidence="1" id="KW-1003">Cell membrane</keyword>
<dbReference type="InterPro" id="IPR007235">
    <property type="entry name" value="Glyco_trans_28_C"/>
</dbReference>
<dbReference type="GO" id="GO:0005975">
    <property type="term" value="P:carbohydrate metabolic process"/>
    <property type="evidence" value="ECO:0007669"/>
    <property type="project" value="InterPro"/>
</dbReference>
<dbReference type="PANTHER" id="PTHR21015">
    <property type="entry name" value="UDP-N-ACETYLGLUCOSAMINE--N-ACETYLMURAMYL-(PENTAPEPTIDE) PYROPHOSPHORYL-UNDECAPRENOL N-ACETYLGLUCOSAMINE TRANSFERASE 1"/>
    <property type="match status" value="1"/>
</dbReference>
<evidence type="ECO:0000313" key="13">
    <source>
        <dbReference type="EMBL" id="CAB4564392.1"/>
    </source>
</evidence>
<evidence type="ECO:0000256" key="1">
    <source>
        <dbReference type="ARBA" id="ARBA00022475"/>
    </source>
</evidence>
<keyword evidence="6" id="KW-0573">Peptidoglycan synthesis</keyword>
<dbReference type="GO" id="GO:0050511">
    <property type="term" value="F:undecaprenyldiphospho-muramoylpentapeptide beta-N-acetylglucosaminyltransferase activity"/>
    <property type="evidence" value="ECO:0007669"/>
    <property type="project" value="InterPro"/>
</dbReference>
<proteinExistence type="inferred from homology"/>
<evidence type="ECO:0000259" key="11">
    <source>
        <dbReference type="Pfam" id="PF04101"/>
    </source>
</evidence>
<keyword evidence="5" id="KW-0133">Cell shape</keyword>
<evidence type="ECO:0000256" key="7">
    <source>
        <dbReference type="ARBA" id="ARBA00023136"/>
    </source>
</evidence>
<evidence type="ECO:0000256" key="2">
    <source>
        <dbReference type="ARBA" id="ARBA00022618"/>
    </source>
</evidence>
<dbReference type="GO" id="GO:0009252">
    <property type="term" value="P:peptidoglycan biosynthetic process"/>
    <property type="evidence" value="ECO:0007669"/>
    <property type="project" value="UniProtKB-KW"/>
</dbReference>
<dbReference type="CDD" id="cd03785">
    <property type="entry name" value="GT28_MurG"/>
    <property type="match status" value="1"/>
</dbReference>
<evidence type="ECO:0000256" key="6">
    <source>
        <dbReference type="ARBA" id="ARBA00022984"/>
    </source>
</evidence>
<dbReference type="Gene3D" id="3.40.50.2000">
    <property type="entry name" value="Glycogen Phosphorylase B"/>
    <property type="match status" value="2"/>
</dbReference>
<keyword evidence="3" id="KW-0328">Glycosyltransferase</keyword>
<dbReference type="GO" id="GO:0008360">
    <property type="term" value="P:regulation of cell shape"/>
    <property type="evidence" value="ECO:0007669"/>
    <property type="project" value="UniProtKB-KW"/>
</dbReference>
<dbReference type="SUPFAM" id="SSF53756">
    <property type="entry name" value="UDP-Glycosyltransferase/glycogen phosphorylase"/>
    <property type="match status" value="1"/>
</dbReference>
<dbReference type="InterPro" id="IPR006009">
    <property type="entry name" value="GlcNAc_MurG"/>
</dbReference>
<keyword evidence="7" id="KW-0472">Membrane</keyword>
<reference evidence="12" key="1">
    <citation type="submission" date="2020-05" db="EMBL/GenBank/DDBJ databases">
        <authorList>
            <person name="Chiriac C."/>
            <person name="Salcher M."/>
            <person name="Ghai R."/>
            <person name="Kavagutti S V."/>
        </authorList>
    </citation>
    <scope>NUCLEOTIDE SEQUENCE</scope>
</reference>
<evidence type="ECO:0000313" key="12">
    <source>
        <dbReference type="EMBL" id="CAB4537542.1"/>
    </source>
</evidence>
<evidence type="ECO:0000256" key="9">
    <source>
        <dbReference type="ARBA" id="ARBA00023316"/>
    </source>
</evidence>
<name>A0A6J6BEZ9_9ZZZZ</name>
<evidence type="ECO:0000256" key="5">
    <source>
        <dbReference type="ARBA" id="ARBA00022960"/>
    </source>
</evidence>
<accession>A0A6J6BEZ9</accession>
<feature type="domain" description="Glycosyl transferase family 28 C-terminal" evidence="11">
    <location>
        <begin position="185"/>
        <end position="336"/>
    </location>
</feature>
<feature type="domain" description="Glycosyltransferase family 28 N-terminal" evidence="10">
    <location>
        <begin position="3"/>
        <end position="140"/>
    </location>
</feature>
<dbReference type="Pfam" id="PF03033">
    <property type="entry name" value="Glyco_transf_28"/>
    <property type="match status" value="1"/>
</dbReference>
<evidence type="ECO:0000256" key="3">
    <source>
        <dbReference type="ARBA" id="ARBA00022676"/>
    </source>
</evidence>
<dbReference type="GO" id="GO:0051301">
    <property type="term" value="P:cell division"/>
    <property type="evidence" value="ECO:0007669"/>
    <property type="project" value="UniProtKB-KW"/>
</dbReference>
<gene>
    <name evidence="12" type="ORF">UFOPK1503_00015</name>
    <name evidence="13" type="ORF">UFOPK1693_00251</name>
</gene>